<keyword evidence="1" id="KW-1133">Transmembrane helix</keyword>
<reference evidence="2 3" key="1">
    <citation type="journal article" date="2011" name="Stand. Genomic Sci.">
        <title>Complete genome sequence of the gliding freshwater bacterium Fluviicola taffensis type strain (RW262).</title>
        <authorList>
            <person name="Woyke T."/>
            <person name="Chertkov O."/>
            <person name="Lapidus A."/>
            <person name="Nolan M."/>
            <person name="Lucas S."/>
            <person name="Del Rio T.G."/>
            <person name="Tice H."/>
            <person name="Cheng J.F."/>
            <person name="Tapia R."/>
            <person name="Han C."/>
            <person name="Goodwin L."/>
            <person name="Pitluck S."/>
            <person name="Liolios K."/>
            <person name="Pagani I."/>
            <person name="Ivanova N."/>
            <person name="Huntemann M."/>
            <person name="Mavromatis K."/>
            <person name="Mikhailova N."/>
            <person name="Pati A."/>
            <person name="Chen A."/>
            <person name="Palaniappan K."/>
            <person name="Land M."/>
            <person name="Hauser L."/>
            <person name="Brambilla E.M."/>
            <person name="Rohde M."/>
            <person name="Mwirichia R."/>
            <person name="Sikorski J."/>
            <person name="Tindall B.J."/>
            <person name="Goker M."/>
            <person name="Bristow J."/>
            <person name="Eisen J.A."/>
            <person name="Markowitz V."/>
            <person name="Hugenholtz P."/>
            <person name="Klenk H.P."/>
            <person name="Kyrpides N.C."/>
        </authorList>
    </citation>
    <scope>NUCLEOTIDE SEQUENCE [LARGE SCALE GENOMIC DNA]</scope>
    <source>
        <strain evidence="3">DSM 16823 / RW262 / RW262</strain>
    </source>
</reference>
<accession>F2IEW7</accession>
<dbReference type="KEGG" id="fte:Fluta_0425"/>
<dbReference type="EMBL" id="CP002542">
    <property type="protein sequence ID" value="AEA42432.1"/>
    <property type="molecule type" value="Genomic_DNA"/>
</dbReference>
<dbReference type="AlphaFoldDB" id="F2IEW7"/>
<keyword evidence="1" id="KW-0472">Membrane</keyword>
<reference evidence="3" key="2">
    <citation type="submission" date="2011-02" db="EMBL/GenBank/DDBJ databases">
        <title>The complete genome of Fluviicola taffensis DSM 16823.</title>
        <authorList>
            <consortium name="US DOE Joint Genome Institute (JGI-PGF)"/>
            <person name="Lucas S."/>
            <person name="Copeland A."/>
            <person name="Lapidus A."/>
            <person name="Bruce D."/>
            <person name="Goodwin L."/>
            <person name="Pitluck S."/>
            <person name="Kyrpides N."/>
            <person name="Mavromatis K."/>
            <person name="Ivanova N."/>
            <person name="Mikhailova N."/>
            <person name="Pagani I."/>
            <person name="Chertkov O."/>
            <person name="Detter J.C."/>
            <person name="Han C."/>
            <person name="Tapia R."/>
            <person name="Land M."/>
            <person name="Hauser L."/>
            <person name="Markowitz V."/>
            <person name="Cheng J.-F."/>
            <person name="Hugenholtz P."/>
            <person name="Woyke T."/>
            <person name="Wu D."/>
            <person name="Tindall B."/>
            <person name="Pomrenke H.G."/>
            <person name="Brambilla E."/>
            <person name="Klenk H.-P."/>
            <person name="Eisen J.A."/>
        </authorList>
    </citation>
    <scope>NUCLEOTIDE SEQUENCE [LARGE SCALE GENOMIC DNA]</scope>
    <source>
        <strain evidence="3">DSM 16823 / RW262 / RW262</strain>
    </source>
</reference>
<dbReference type="Proteomes" id="UP000007463">
    <property type="component" value="Chromosome"/>
</dbReference>
<keyword evidence="1" id="KW-0812">Transmembrane</keyword>
<gene>
    <name evidence="2" type="ordered locus">Fluta_0425</name>
</gene>
<evidence type="ECO:0000313" key="3">
    <source>
        <dbReference type="Proteomes" id="UP000007463"/>
    </source>
</evidence>
<sequence length="57" mass="6621">MEFINILDVDIVESNLTVAQVNRENHELTSENKMQLFFLIALVCIILIIAYLNLKEK</sequence>
<dbReference type="STRING" id="755732.Fluta_0425"/>
<feature type="transmembrane region" description="Helical" evidence="1">
    <location>
        <begin position="36"/>
        <end position="54"/>
    </location>
</feature>
<protein>
    <submittedName>
        <fullName evidence="2">Auxin efflux carrier protein</fullName>
    </submittedName>
</protein>
<evidence type="ECO:0000256" key="1">
    <source>
        <dbReference type="SAM" id="Phobius"/>
    </source>
</evidence>
<dbReference type="HOGENOM" id="CLU_2990106_0_0_10"/>
<evidence type="ECO:0000313" key="2">
    <source>
        <dbReference type="EMBL" id="AEA42432.1"/>
    </source>
</evidence>
<proteinExistence type="predicted"/>
<keyword evidence="3" id="KW-1185">Reference proteome</keyword>
<organism evidence="2 3">
    <name type="scientific">Fluviicola taffensis (strain DSM 16823 / NCIMB 13979 / RW262)</name>
    <dbReference type="NCBI Taxonomy" id="755732"/>
    <lineage>
        <taxon>Bacteria</taxon>
        <taxon>Pseudomonadati</taxon>
        <taxon>Bacteroidota</taxon>
        <taxon>Flavobacteriia</taxon>
        <taxon>Flavobacteriales</taxon>
        <taxon>Crocinitomicaceae</taxon>
        <taxon>Fluviicola</taxon>
    </lineage>
</organism>
<name>F2IEW7_FLUTR</name>